<accession>A0ABQ4PMI6</accession>
<dbReference type="Gene3D" id="3.30.450.20">
    <property type="entry name" value="PAS domain"/>
    <property type="match status" value="1"/>
</dbReference>
<dbReference type="Pfam" id="PF08448">
    <property type="entry name" value="PAS_4"/>
    <property type="match status" value="1"/>
</dbReference>
<sequence length="295" mass="32946">MQEEQVSLLSGLYAALDHVQSFVYIKNRKFEYVYANIHTLKLFGCTAEELYLATDIKFFPSDVVNELRAVDLKVLSGESTEEEVVVDAGTSKRRIYLNVKAPIYSDTDPNEIIGILGISTDITTQKLLEEKALKLAKTDVLTGLANRLELDTRLSHEIERCRRLKYPLSVILADLDHFKKVNDNYGHLFGDKCLIQVSKILTNNTRELDTVGRWGGEEFLILCPETDLDGVIALAESCRAVIDEHSFAEGPHVTVSLGVTTLIADDTLEALINRADQALYNAKTSGRNRVEILQG</sequence>
<dbReference type="SMART" id="SM00267">
    <property type="entry name" value="GGDEF"/>
    <property type="match status" value="1"/>
</dbReference>
<name>A0ABQ4PMI6_9GAMM</name>
<dbReference type="InterPro" id="IPR000160">
    <property type="entry name" value="GGDEF_dom"/>
</dbReference>
<feature type="domain" description="GGDEF" evidence="3">
    <location>
        <begin position="166"/>
        <end position="295"/>
    </location>
</feature>
<evidence type="ECO:0000313" key="5">
    <source>
        <dbReference type="Proteomes" id="UP000887104"/>
    </source>
</evidence>
<dbReference type="EMBL" id="BPEY01000068">
    <property type="protein sequence ID" value="GIU49365.1"/>
    <property type="molecule type" value="Genomic_DNA"/>
</dbReference>
<reference evidence="4" key="1">
    <citation type="submission" date="2021-05" db="EMBL/GenBank/DDBJ databases">
        <title>Molecular characterization for Shewanella algae harboring chromosomal blaOXA-55-like strains isolated from clinical and environment sample.</title>
        <authorList>
            <person name="Ohama Y."/>
            <person name="Aoki K."/>
            <person name="Harada S."/>
            <person name="Moriya K."/>
            <person name="Ishii Y."/>
            <person name="Tateda K."/>
        </authorList>
    </citation>
    <scope>NUCLEOTIDE SEQUENCE</scope>
    <source>
        <strain evidence="4">JCM 11563</strain>
    </source>
</reference>
<keyword evidence="5" id="KW-1185">Reference proteome</keyword>
<dbReference type="InterPro" id="IPR000014">
    <property type="entry name" value="PAS"/>
</dbReference>
<protein>
    <recommendedName>
        <fullName evidence="1">diguanylate cyclase</fullName>
        <ecNumber evidence="1">2.7.7.65</ecNumber>
    </recommendedName>
</protein>
<dbReference type="PANTHER" id="PTHR45138:SF9">
    <property type="entry name" value="DIGUANYLATE CYCLASE DGCM-RELATED"/>
    <property type="match status" value="1"/>
</dbReference>
<dbReference type="InterPro" id="IPR043128">
    <property type="entry name" value="Rev_trsase/Diguanyl_cyclase"/>
</dbReference>
<dbReference type="InterPro" id="IPR029787">
    <property type="entry name" value="Nucleotide_cyclase"/>
</dbReference>
<comment type="caution">
    <text evidence="4">The sequence shown here is derived from an EMBL/GenBank/DDBJ whole genome shotgun (WGS) entry which is preliminary data.</text>
</comment>
<dbReference type="PANTHER" id="PTHR45138">
    <property type="entry name" value="REGULATORY COMPONENTS OF SENSORY TRANSDUCTION SYSTEM"/>
    <property type="match status" value="1"/>
</dbReference>
<dbReference type="SUPFAM" id="SSF55073">
    <property type="entry name" value="Nucleotide cyclase"/>
    <property type="match status" value="1"/>
</dbReference>
<dbReference type="NCBIfam" id="TIGR00254">
    <property type="entry name" value="GGDEF"/>
    <property type="match status" value="1"/>
</dbReference>
<dbReference type="InterPro" id="IPR035965">
    <property type="entry name" value="PAS-like_dom_sf"/>
</dbReference>
<organism evidence="4 5">
    <name type="scientific">Shewanella sairae</name>
    <dbReference type="NCBI Taxonomy" id="190310"/>
    <lineage>
        <taxon>Bacteria</taxon>
        <taxon>Pseudomonadati</taxon>
        <taxon>Pseudomonadota</taxon>
        <taxon>Gammaproteobacteria</taxon>
        <taxon>Alteromonadales</taxon>
        <taxon>Shewanellaceae</taxon>
        <taxon>Shewanella</taxon>
    </lineage>
</organism>
<evidence type="ECO:0000256" key="2">
    <source>
        <dbReference type="ARBA" id="ARBA00034247"/>
    </source>
</evidence>
<dbReference type="Proteomes" id="UP000887104">
    <property type="component" value="Unassembled WGS sequence"/>
</dbReference>
<dbReference type="EC" id="2.7.7.65" evidence="1"/>
<comment type="catalytic activity">
    <reaction evidence="2">
        <text>2 GTP = 3',3'-c-di-GMP + 2 diphosphate</text>
        <dbReference type="Rhea" id="RHEA:24898"/>
        <dbReference type="ChEBI" id="CHEBI:33019"/>
        <dbReference type="ChEBI" id="CHEBI:37565"/>
        <dbReference type="ChEBI" id="CHEBI:58805"/>
        <dbReference type="EC" id="2.7.7.65"/>
    </reaction>
</comment>
<dbReference type="Gene3D" id="3.30.70.270">
    <property type="match status" value="1"/>
</dbReference>
<dbReference type="Pfam" id="PF00990">
    <property type="entry name" value="GGDEF"/>
    <property type="match status" value="1"/>
</dbReference>
<evidence type="ECO:0000259" key="3">
    <source>
        <dbReference type="PROSITE" id="PS50887"/>
    </source>
</evidence>
<evidence type="ECO:0000256" key="1">
    <source>
        <dbReference type="ARBA" id="ARBA00012528"/>
    </source>
</evidence>
<dbReference type="RefSeq" id="WP_220782245.1">
    <property type="nucleotide sequence ID" value="NZ_BPEY01000068.1"/>
</dbReference>
<gene>
    <name evidence="4" type="ORF">TUM4438_32830</name>
</gene>
<evidence type="ECO:0000313" key="4">
    <source>
        <dbReference type="EMBL" id="GIU49365.1"/>
    </source>
</evidence>
<dbReference type="PROSITE" id="PS50887">
    <property type="entry name" value="GGDEF"/>
    <property type="match status" value="1"/>
</dbReference>
<dbReference type="SUPFAM" id="SSF55785">
    <property type="entry name" value="PYP-like sensor domain (PAS domain)"/>
    <property type="match status" value="1"/>
</dbReference>
<dbReference type="CDD" id="cd01949">
    <property type="entry name" value="GGDEF"/>
    <property type="match status" value="1"/>
</dbReference>
<dbReference type="InterPro" id="IPR050469">
    <property type="entry name" value="Diguanylate_Cyclase"/>
</dbReference>
<proteinExistence type="predicted"/>
<dbReference type="NCBIfam" id="TIGR00229">
    <property type="entry name" value="sensory_box"/>
    <property type="match status" value="1"/>
</dbReference>
<dbReference type="InterPro" id="IPR013656">
    <property type="entry name" value="PAS_4"/>
</dbReference>